<dbReference type="EMBL" id="KZ302166">
    <property type="protein sequence ID" value="PFH46695.1"/>
    <property type="molecule type" value="Genomic_DNA"/>
</dbReference>
<reference evidence="1 2" key="1">
    <citation type="submission" date="2014-02" db="EMBL/GenBank/DDBJ databases">
        <title>Transposable element dynamics among asymbiotic and ectomycorrhizal Amanita fungi.</title>
        <authorList>
            <consortium name="DOE Joint Genome Institute"/>
            <person name="Hess J."/>
            <person name="Skrede I."/>
            <person name="Wolfe B."/>
            <person name="LaButti K."/>
            <person name="Ohm R.A."/>
            <person name="Grigoriev I.V."/>
            <person name="Pringle A."/>
        </authorList>
    </citation>
    <scope>NUCLEOTIDE SEQUENCE [LARGE SCALE GENOMIC DNA]</scope>
    <source>
        <strain evidence="1 2">SKay4041</strain>
    </source>
</reference>
<evidence type="ECO:0000313" key="2">
    <source>
        <dbReference type="Proteomes" id="UP000242287"/>
    </source>
</evidence>
<protein>
    <submittedName>
        <fullName evidence="1">Uncharacterized protein</fullName>
    </submittedName>
</protein>
<organism evidence="1 2">
    <name type="scientific">Amanita thiersii Skay4041</name>
    <dbReference type="NCBI Taxonomy" id="703135"/>
    <lineage>
        <taxon>Eukaryota</taxon>
        <taxon>Fungi</taxon>
        <taxon>Dikarya</taxon>
        <taxon>Basidiomycota</taxon>
        <taxon>Agaricomycotina</taxon>
        <taxon>Agaricomycetes</taxon>
        <taxon>Agaricomycetidae</taxon>
        <taxon>Agaricales</taxon>
        <taxon>Pluteineae</taxon>
        <taxon>Amanitaceae</taxon>
        <taxon>Amanita</taxon>
    </lineage>
</organism>
<accession>A0A2A9N7X5</accession>
<sequence>MEVVVDRMANIPLPPIKWHQLNLIRSTYSTAPPSPCMCAFGDPRGGSQHGTQRTFYCTNQMEHTQKSAGCHIREMVVHQNNQNCLFNLKAGWAEREGLFFREI</sequence>
<gene>
    <name evidence="1" type="ORF">AMATHDRAFT_69266</name>
</gene>
<evidence type="ECO:0000313" key="1">
    <source>
        <dbReference type="EMBL" id="PFH46695.1"/>
    </source>
</evidence>
<dbReference type="AlphaFoldDB" id="A0A2A9N7X5"/>
<proteinExistence type="predicted"/>
<name>A0A2A9N7X5_9AGAR</name>
<keyword evidence="2" id="KW-1185">Reference proteome</keyword>
<feature type="non-terminal residue" evidence="1">
    <location>
        <position position="103"/>
    </location>
</feature>
<dbReference type="Proteomes" id="UP000242287">
    <property type="component" value="Unassembled WGS sequence"/>
</dbReference>